<evidence type="ECO:0000313" key="1">
    <source>
        <dbReference type="EMBL" id="MTB94925.1"/>
    </source>
</evidence>
<sequence length="140" mass="13737">MPRLLLAAVPFPATARAVSGTAPGDGPGEGAAEALTRLARALRDAGHEVVHAGQGVDDGLVVAAAVQEDVEVVVLLAPASYDAGELAARLAGEDPSDGAETTVLVVATTDEQPAQVVRRVAAGTAVAVADDTPGDPLGGG</sequence>
<dbReference type="AlphaFoldDB" id="A0A6I3JAM3"/>
<organism evidence="1 2">
    <name type="scientific">Nocardioides marmotae</name>
    <dbReference type="NCBI Taxonomy" id="2663857"/>
    <lineage>
        <taxon>Bacteria</taxon>
        <taxon>Bacillati</taxon>
        <taxon>Actinomycetota</taxon>
        <taxon>Actinomycetes</taxon>
        <taxon>Propionibacteriales</taxon>
        <taxon>Nocardioidaceae</taxon>
        <taxon>Nocardioides</taxon>
    </lineage>
</organism>
<accession>A0A6I3JAM3</accession>
<dbReference type="SUPFAM" id="SSF52242">
    <property type="entry name" value="Cobalamin (vitamin B12)-binding domain"/>
    <property type="match status" value="1"/>
</dbReference>
<dbReference type="GO" id="GO:0031419">
    <property type="term" value="F:cobalamin binding"/>
    <property type="evidence" value="ECO:0007669"/>
    <property type="project" value="InterPro"/>
</dbReference>
<keyword evidence="2" id="KW-1185">Reference proteome</keyword>
<dbReference type="GO" id="GO:0046872">
    <property type="term" value="F:metal ion binding"/>
    <property type="evidence" value="ECO:0007669"/>
    <property type="project" value="InterPro"/>
</dbReference>
<comment type="caution">
    <text evidence="1">The sequence shown here is derived from an EMBL/GenBank/DDBJ whole genome shotgun (WGS) entry which is preliminary data.</text>
</comment>
<dbReference type="EMBL" id="WLCI01000007">
    <property type="protein sequence ID" value="MTB94925.1"/>
    <property type="molecule type" value="Genomic_DNA"/>
</dbReference>
<gene>
    <name evidence="1" type="ORF">GGQ22_07485</name>
</gene>
<reference evidence="1 2" key="1">
    <citation type="submission" date="2019-10" db="EMBL/GenBank/DDBJ databases">
        <title>Nocardioides novel species isolated from the excrement of Marmot.</title>
        <authorList>
            <person name="Zhang G."/>
        </authorList>
    </citation>
    <scope>NUCLEOTIDE SEQUENCE [LARGE SCALE GENOMIC DNA]</scope>
    <source>
        <strain evidence="2">zg-579</strain>
    </source>
</reference>
<dbReference type="Proteomes" id="UP000433406">
    <property type="component" value="Unassembled WGS sequence"/>
</dbReference>
<proteinExistence type="predicted"/>
<protein>
    <submittedName>
        <fullName evidence="1">Uncharacterized protein</fullName>
    </submittedName>
</protein>
<evidence type="ECO:0000313" key="2">
    <source>
        <dbReference type="Proteomes" id="UP000433406"/>
    </source>
</evidence>
<dbReference type="InterPro" id="IPR036724">
    <property type="entry name" value="Cobalamin-bd_sf"/>
</dbReference>
<dbReference type="Gene3D" id="3.40.50.280">
    <property type="entry name" value="Cobalamin-binding domain"/>
    <property type="match status" value="1"/>
</dbReference>
<dbReference type="RefSeq" id="WP_154614653.1">
    <property type="nucleotide sequence ID" value="NZ_CP053660.1"/>
</dbReference>
<name>A0A6I3JAM3_9ACTN</name>
<dbReference type="PROSITE" id="PS51332">
    <property type="entry name" value="B12_BINDING"/>
    <property type="match status" value="1"/>
</dbReference>
<dbReference type="InterPro" id="IPR006158">
    <property type="entry name" value="Cobalamin-bd"/>
</dbReference>